<comment type="caution">
    <text evidence="3">The sequence shown here is derived from an EMBL/GenBank/DDBJ whole genome shotgun (WGS) entry which is preliminary data.</text>
</comment>
<dbReference type="EMBL" id="PGCJ01000083">
    <property type="protein sequence ID" value="PLW51783.1"/>
    <property type="molecule type" value="Genomic_DNA"/>
</dbReference>
<feature type="chain" id="PRO_5015084105" evidence="1">
    <location>
        <begin position="24"/>
        <end position="188"/>
    </location>
</feature>
<sequence>MILARAVVLISLQFIDLFHVVQSVRSPGQLSTHWRVQRNLLNILDWHEKIQPIQCSLGWARKTLPPASGTTLASCEDATHQESICDQGSCHMGQADESPADKPLIKFLYFVDCQKVEEAVFGHQPAKRYTVFPRTYDVDDVQGQLLAQGFAVENEGRLEENYVCKWSDQLQQNLQRVWCNNCTDIALD</sequence>
<evidence type="ECO:0000313" key="2">
    <source>
        <dbReference type="EMBL" id="PLW50102.1"/>
    </source>
</evidence>
<dbReference type="OrthoDB" id="2495077at2759"/>
<dbReference type="EMBL" id="PGCI01000012">
    <property type="protein sequence ID" value="PLW50102.1"/>
    <property type="molecule type" value="Genomic_DNA"/>
</dbReference>
<protein>
    <submittedName>
        <fullName evidence="3">Uncharacterized protein</fullName>
    </submittedName>
</protein>
<proteinExistence type="predicted"/>
<feature type="signal peptide" evidence="1">
    <location>
        <begin position="1"/>
        <end position="23"/>
    </location>
</feature>
<accession>A0A2N5VP53</accession>
<evidence type="ECO:0000313" key="4">
    <source>
        <dbReference type="Proteomes" id="UP000235388"/>
    </source>
</evidence>
<reference evidence="4 5" key="1">
    <citation type="submission" date="2017-11" db="EMBL/GenBank/DDBJ databases">
        <title>De novo assembly and phasing of dikaryotic genomes from two isolates of Puccinia coronata f. sp. avenae, the causal agent of oat crown rust.</title>
        <authorList>
            <person name="Miller M.E."/>
            <person name="Zhang Y."/>
            <person name="Omidvar V."/>
            <person name="Sperschneider J."/>
            <person name="Schwessinger B."/>
            <person name="Raley C."/>
            <person name="Palmer J.M."/>
            <person name="Garnica D."/>
            <person name="Upadhyaya N."/>
            <person name="Rathjen J."/>
            <person name="Taylor J.M."/>
            <person name="Park R.F."/>
            <person name="Dodds P.N."/>
            <person name="Hirsch C.D."/>
            <person name="Kianian S.F."/>
            <person name="Figueroa M."/>
        </authorList>
    </citation>
    <scope>NUCLEOTIDE SEQUENCE [LARGE SCALE GENOMIC DNA]</scope>
    <source>
        <strain evidence="3">12NC29</strain>
        <strain evidence="2">12SD80</strain>
    </source>
</reference>
<dbReference type="Proteomes" id="UP000235388">
    <property type="component" value="Unassembled WGS sequence"/>
</dbReference>
<keyword evidence="1" id="KW-0732">Signal</keyword>
<evidence type="ECO:0000313" key="5">
    <source>
        <dbReference type="Proteomes" id="UP000235392"/>
    </source>
</evidence>
<dbReference type="Proteomes" id="UP000235392">
    <property type="component" value="Unassembled WGS sequence"/>
</dbReference>
<name>A0A2N5VP53_9BASI</name>
<organism evidence="3 4">
    <name type="scientific">Puccinia coronata f. sp. avenae</name>
    <dbReference type="NCBI Taxonomy" id="200324"/>
    <lineage>
        <taxon>Eukaryota</taxon>
        <taxon>Fungi</taxon>
        <taxon>Dikarya</taxon>
        <taxon>Basidiomycota</taxon>
        <taxon>Pucciniomycotina</taxon>
        <taxon>Pucciniomycetes</taxon>
        <taxon>Pucciniales</taxon>
        <taxon>Pucciniaceae</taxon>
        <taxon>Puccinia</taxon>
    </lineage>
</organism>
<dbReference type="AlphaFoldDB" id="A0A2N5VP53"/>
<keyword evidence="4" id="KW-1185">Reference proteome</keyword>
<gene>
    <name evidence="3" type="ORF">PCANC_05570</name>
    <name evidence="2" type="ORF">PCASD_01871</name>
</gene>
<evidence type="ECO:0000313" key="3">
    <source>
        <dbReference type="EMBL" id="PLW51783.1"/>
    </source>
</evidence>
<evidence type="ECO:0000256" key="1">
    <source>
        <dbReference type="SAM" id="SignalP"/>
    </source>
</evidence>